<evidence type="ECO:0000256" key="1">
    <source>
        <dbReference type="ARBA" id="ARBA00022700"/>
    </source>
</evidence>
<sequence>MEGMNFKRAVPQLTKITRLDSSGNGKSPDQRVVVDRDNPRILDECSERPAQNLPPSGLERMIRRSPHASSFRNYTPPNFTARRHSDGSFPFLPKPNSRVMEKLTPHRIQRWSYSFLDLLSDHVGIQMFLAFLEKEFSAENLRFWLACQELKQTPRMNVPNLVNKIFSDFLDQESTHAINVDAKTYNHVKLNLSNPSYNTFDEAQEHIFQLMKTDSYPRFIRSDKYNQILKDTSGKSRKK</sequence>
<dbReference type="GO" id="GO:0009968">
    <property type="term" value="P:negative regulation of signal transduction"/>
    <property type="evidence" value="ECO:0007669"/>
    <property type="project" value="UniProtKB-KW"/>
</dbReference>
<dbReference type="OrthoDB" id="196547at2759"/>
<keyword evidence="1" id="KW-0734">Signal transduction inhibitor</keyword>
<dbReference type="EMBL" id="CACRXK020004750">
    <property type="protein sequence ID" value="CAB4003877.1"/>
    <property type="molecule type" value="Genomic_DNA"/>
</dbReference>
<dbReference type="AlphaFoldDB" id="A0A6S7HJJ3"/>
<evidence type="ECO:0000313" key="2">
    <source>
        <dbReference type="EMBL" id="CAB4003877.1"/>
    </source>
</evidence>
<dbReference type="GO" id="GO:0005737">
    <property type="term" value="C:cytoplasm"/>
    <property type="evidence" value="ECO:0007669"/>
    <property type="project" value="TreeGrafter"/>
</dbReference>
<reference evidence="2" key="1">
    <citation type="submission" date="2020-04" db="EMBL/GenBank/DDBJ databases">
        <authorList>
            <person name="Alioto T."/>
            <person name="Alioto T."/>
            <person name="Gomez Garrido J."/>
        </authorList>
    </citation>
    <scope>NUCLEOTIDE SEQUENCE</scope>
    <source>
        <strain evidence="2">A484AB</strain>
    </source>
</reference>
<organism evidence="2 3">
    <name type="scientific">Paramuricea clavata</name>
    <name type="common">Red gorgonian</name>
    <name type="synonym">Violescent sea-whip</name>
    <dbReference type="NCBI Taxonomy" id="317549"/>
    <lineage>
        <taxon>Eukaryota</taxon>
        <taxon>Metazoa</taxon>
        <taxon>Cnidaria</taxon>
        <taxon>Anthozoa</taxon>
        <taxon>Octocorallia</taxon>
        <taxon>Malacalcyonacea</taxon>
        <taxon>Plexauridae</taxon>
        <taxon>Paramuricea</taxon>
    </lineage>
</organism>
<comment type="caution">
    <text evidence="2">The sequence shown here is derived from an EMBL/GenBank/DDBJ whole genome shotgun (WGS) entry which is preliminary data.</text>
</comment>
<accession>A0A6S7HJJ3</accession>
<dbReference type="SMART" id="SM00315">
    <property type="entry name" value="RGS"/>
    <property type="match status" value="1"/>
</dbReference>
<dbReference type="Gene3D" id="1.10.167.10">
    <property type="entry name" value="Regulator of G-protein Signalling 4, domain 2"/>
    <property type="match status" value="1"/>
</dbReference>
<evidence type="ECO:0000313" key="3">
    <source>
        <dbReference type="Proteomes" id="UP001152795"/>
    </source>
</evidence>
<dbReference type="FunFam" id="1.10.167.10:FF:000001">
    <property type="entry name" value="Putative regulator of g-protein signaling 12"/>
    <property type="match status" value="1"/>
</dbReference>
<dbReference type="PANTHER" id="PTHR45746">
    <property type="entry name" value="LP21163P"/>
    <property type="match status" value="1"/>
</dbReference>
<proteinExistence type="predicted"/>
<dbReference type="InterPro" id="IPR047016">
    <property type="entry name" value="RGS6/7/9/11"/>
</dbReference>
<dbReference type="SUPFAM" id="SSF48097">
    <property type="entry name" value="Regulator of G-protein signaling, RGS"/>
    <property type="match status" value="1"/>
</dbReference>
<dbReference type="GO" id="GO:0008277">
    <property type="term" value="P:regulation of G protein-coupled receptor signaling pathway"/>
    <property type="evidence" value="ECO:0007669"/>
    <property type="project" value="InterPro"/>
</dbReference>
<protein>
    <submittedName>
        <fullName evidence="2">Regulator of G- signaling 7-like</fullName>
    </submittedName>
</protein>
<dbReference type="GO" id="GO:0005096">
    <property type="term" value="F:GTPase activator activity"/>
    <property type="evidence" value="ECO:0007669"/>
    <property type="project" value="TreeGrafter"/>
</dbReference>
<dbReference type="PRINTS" id="PR01301">
    <property type="entry name" value="RGSPROTEIN"/>
</dbReference>
<keyword evidence="3" id="KW-1185">Reference proteome</keyword>
<dbReference type="PANTHER" id="PTHR45746:SF6">
    <property type="entry name" value="LP21163P"/>
    <property type="match status" value="1"/>
</dbReference>
<dbReference type="InterPro" id="IPR016137">
    <property type="entry name" value="RGS"/>
</dbReference>
<dbReference type="Pfam" id="PF00615">
    <property type="entry name" value="RGS"/>
    <property type="match status" value="1"/>
</dbReference>
<dbReference type="PROSITE" id="PS50132">
    <property type="entry name" value="RGS"/>
    <property type="match status" value="1"/>
</dbReference>
<dbReference type="InterPro" id="IPR044926">
    <property type="entry name" value="RGS_subdomain_2"/>
</dbReference>
<dbReference type="InterPro" id="IPR036305">
    <property type="entry name" value="RGS_sf"/>
</dbReference>
<name>A0A6S7HJJ3_PARCT</name>
<dbReference type="Proteomes" id="UP001152795">
    <property type="component" value="Unassembled WGS sequence"/>
</dbReference>
<gene>
    <name evidence="2" type="ORF">PACLA_8A084967</name>
</gene>